<feature type="transmembrane region" description="Helical" evidence="1">
    <location>
        <begin position="6"/>
        <end position="24"/>
    </location>
</feature>
<sequence>MPWYGWAYLGVLCMIGAAGFVAGLRAGRARLAFLQLAAVSVLAWGVGLYFRGEGAGVAYGLALLCAIAVLARTSFADARADAGAPVAPAARLAAALGQLLLVPGALLGVLAFWQQRGG</sequence>
<feature type="transmembrane region" description="Helical" evidence="1">
    <location>
        <begin position="31"/>
        <end position="50"/>
    </location>
</feature>
<protein>
    <recommendedName>
        <fullName evidence="4">MFS transporter</fullName>
    </recommendedName>
</protein>
<keyword evidence="1" id="KW-0812">Transmembrane</keyword>
<evidence type="ECO:0000313" key="3">
    <source>
        <dbReference type="Proteomes" id="UP001501727"/>
    </source>
</evidence>
<evidence type="ECO:0000256" key="1">
    <source>
        <dbReference type="SAM" id="Phobius"/>
    </source>
</evidence>
<keyword evidence="1" id="KW-1133">Transmembrane helix</keyword>
<comment type="caution">
    <text evidence="2">The sequence shown here is derived from an EMBL/GenBank/DDBJ whole genome shotgun (WGS) entry which is preliminary data.</text>
</comment>
<dbReference type="Proteomes" id="UP001501727">
    <property type="component" value="Unassembled WGS sequence"/>
</dbReference>
<reference evidence="3" key="1">
    <citation type="journal article" date="2019" name="Int. J. Syst. Evol. Microbiol.">
        <title>The Global Catalogue of Microorganisms (GCM) 10K type strain sequencing project: providing services to taxonomists for standard genome sequencing and annotation.</title>
        <authorList>
            <consortium name="The Broad Institute Genomics Platform"/>
            <consortium name="The Broad Institute Genome Sequencing Center for Infectious Disease"/>
            <person name="Wu L."/>
            <person name="Ma J."/>
        </authorList>
    </citation>
    <scope>NUCLEOTIDE SEQUENCE [LARGE SCALE GENOMIC DNA]</scope>
    <source>
        <strain evidence="3">JCM 16916</strain>
    </source>
</reference>
<name>A0ABP7M3F8_9GAMM</name>
<keyword evidence="3" id="KW-1185">Reference proteome</keyword>
<feature type="transmembrane region" description="Helical" evidence="1">
    <location>
        <begin position="92"/>
        <end position="113"/>
    </location>
</feature>
<proteinExistence type="predicted"/>
<evidence type="ECO:0008006" key="4">
    <source>
        <dbReference type="Google" id="ProtNLM"/>
    </source>
</evidence>
<dbReference type="RefSeq" id="WP_344758103.1">
    <property type="nucleotide sequence ID" value="NZ_BAAAZU010000001.1"/>
</dbReference>
<evidence type="ECO:0000313" key="2">
    <source>
        <dbReference type="EMBL" id="GAA3913329.1"/>
    </source>
</evidence>
<keyword evidence="1" id="KW-0472">Membrane</keyword>
<feature type="transmembrane region" description="Helical" evidence="1">
    <location>
        <begin position="56"/>
        <end position="71"/>
    </location>
</feature>
<dbReference type="EMBL" id="BAAAZU010000001">
    <property type="protein sequence ID" value="GAA3913329.1"/>
    <property type="molecule type" value="Genomic_DNA"/>
</dbReference>
<organism evidence="2 3">
    <name type="scientific">Luteimonas lutimaris</name>
    <dbReference type="NCBI Taxonomy" id="698645"/>
    <lineage>
        <taxon>Bacteria</taxon>
        <taxon>Pseudomonadati</taxon>
        <taxon>Pseudomonadota</taxon>
        <taxon>Gammaproteobacteria</taxon>
        <taxon>Lysobacterales</taxon>
        <taxon>Lysobacteraceae</taxon>
        <taxon>Luteimonas</taxon>
    </lineage>
</organism>
<gene>
    <name evidence="2" type="ORF">GCM10022229_02550</name>
</gene>
<accession>A0ABP7M3F8</accession>